<feature type="compositionally biased region" description="Basic and acidic residues" evidence="1">
    <location>
        <begin position="441"/>
        <end position="461"/>
    </location>
</feature>
<name>A0A8S9SQW6_BRACR</name>
<feature type="region of interest" description="Disordered" evidence="1">
    <location>
        <begin position="517"/>
        <end position="536"/>
    </location>
</feature>
<gene>
    <name evidence="2" type="ORF">F2Q69_00035429</name>
</gene>
<dbReference type="Proteomes" id="UP000712600">
    <property type="component" value="Unassembled WGS sequence"/>
</dbReference>
<protein>
    <submittedName>
        <fullName evidence="2">Uncharacterized protein</fullName>
    </submittedName>
</protein>
<dbReference type="EMBL" id="QGKX02000004">
    <property type="protein sequence ID" value="KAF3603198.1"/>
    <property type="molecule type" value="Genomic_DNA"/>
</dbReference>
<evidence type="ECO:0000256" key="1">
    <source>
        <dbReference type="SAM" id="MobiDB-lite"/>
    </source>
</evidence>
<accession>A0A8S9SQW6</accession>
<organism evidence="2 3">
    <name type="scientific">Brassica cretica</name>
    <name type="common">Mustard</name>
    <dbReference type="NCBI Taxonomy" id="69181"/>
    <lineage>
        <taxon>Eukaryota</taxon>
        <taxon>Viridiplantae</taxon>
        <taxon>Streptophyta</taxon>
        <taxon>Embryophyta</taxon>
        <taxon>Tracheophyta</taxon>
        <taxon>Spermatophyta</taxon>
        <taxon>Magnoliopsida</taxon>
        <taxon>eudicotyledons</taxon>
        <taxon>Gunneridae</taxon>
        <taxon>Pentapetalae</taxon>
        <taxon>rosids</taxon>
        <taxon>malvids</taxon>
        <taxon>Brassicales</taxon>
        <taxon>Brassicaceae</taxon>
        <taxon>Brassiceae</taxon>
        <taxon>Brassica</taxon>
    </lineage>
</organism>
<evidence type="ECO:0000313" key="3">
    <source>
        <dbReference type="Proteomes" id="UP000712600"/>
    </source>
</evidence>
<feature type="region of interest" description="Disordered" evidence="1">
    <location>
        <begin position="435"/>
        <end position="468"/>
    </location>
</feature>
<proteinExistence type="predicted"/>
<sequence length="536" mass="61623">MSSHKRQGDQAIQPATRKRVAANQTLIFSEQKLDDLAAEIFNQIMRGRGSKKRWERSDLKTSKERNLLALDQFGRWSRVPPETRENIQLVPELSTSKVCKTGKQTSKPCSQTAEKEPEKVPEIESILNIPFQGEHSVLPLKQEEHVPVALSGHTLDLTEDKEEEKLDAALVVHKESSATLIEQGGFIRYAPDYSLIRPLVCVKFSLMDHLKLVKELHNFIFEPGGKLYEFKSNNNILVQRATTNLSMHETLIFNEQDLRSNPFKGRGGSVAQISSKDRIKKSKSELHQLHKDLQLWPHHPRPRQNVIHADMRSMESLYHTPSMCGKTRDGPGEAWHGPRLKSEYGDHCTRPPDQENHVRRFTLILDQVVLRDDQNLLILGQMGLVRPPEWGRRIKESKSELHKLHKDLQLWPHHPRSRKNVIHADMRSMESLYHTPSMCGKTRDDPREARHGPRLKSEYGDHCTGPPDQENHVRRFTLILDQVMLRDCQNLLIFGHMGLVRPPEWGRSQLVEWTSNQIKTESTREEPPTPSQICGA</sequence>
<dbReference type="AlphaFoldDB" id="A0A8S9SQW6"/>
<evidence type="ECO:0000313" key="2">
    <source>
        <dbReference type="EMBL" id="KAF3603198.1"/>
    </source>
</evidence>
<comment type="caution">
    <text evidence="2">The sequence shown here is derived from an EMBL/GenBank/DDBJ whole genome shotgun (WGS) entry which is preliminary data.</text>
</comment>
<reference evidence="2" key="1">
    <citation type="submission" date="2019-12" db="EMBL/GenBank/DDBJ databases">
        <title>Genome sequencing and annotation of Brassica cretica.</title>
        <authorList>
            <person name="Studholme D.J."/>
            <person name="Sarris P."/>
        </authorList>
    </citation>
    <scope>NUCLEOTIDE SEQUENCE</scope>
    <source>
        <strain evidence="2">PFS-109/04</strain>
        <tissue evidence="2">Leaf</tissue>
    </source>
</reference>